<feature type="transmembrane region" description="Helical" evidence="1">
    <location>
        <begin position="142"/>
        <end position="158"/>
    </location>
</feature>
<organism evidence="2 3">
    <name type="scientific">Symbiodinium microadriaticum</name>
    <name type="common">Dinoflagellate</name>
    <name type="synonym">Zooxanthella microadriatica</name>
    <dbReference type="NCBI Taxonomy" id="2951"/>
    <lineage>
        <taxon>Eukaryota</taxon>
        <taxon>Sar</taxon>
        <taxon>Alveolata</taxon>
        <taxon>Dinophyceae</taxon>
        <taxon>Suessiales</taxon>
        <taxon>Symbiodiniaceae</taxon>
        <taxon>Symbiodinium</taxon>
    </lineage>
</organism>
<evidence type="ECO:0000256" key="1">
    <source>
        <dbReference type="SAM" id="Phobius"/>
    </source>
</evidence>
<dbReference type="AlphaFoldDB" id="A0A1Q9F7I8"/>
<gene>
    <name evidence="2" type="ORF">AK812_SmicGene155</name>
</gene>
<keyword evidence="1" id="KW-0472">Membrane</keyword>
<dbReference type="OrthoDB" id="430053at2759"/>
<accession>A0A1Q9F7I8</accession>
<keyword evidence="3" id="KW-1185">Reference proteome</keyword>
<sequence length="241" mass="26607">MKSYFRDGILKTHTRCWSHVLMLACEVYGPRNFVALIHFGANVLWQFLTLNATIEEVFRTVDVITIMPLLFSGLHDIAPAEQHLQIQVMGISTFVLASLATVFMRQYNLLTQGFGLLAFLFCFLPAQRALDQACQEAGQKALLLFLIYALLFVLHLWGDSKAIPGMMNLTEAGTALGFLLSLANLYDAHTGQMIGGLMNATFGNAVEMMVTVNAIKAFTPSHNLDEGFFIPRAREGISVGA</sequence>
<proteinExistence type="predicted"/>
<reference evidence="2 3" key="1">
    <citation type="submission" date="2016-02" db="EMBL/GenBank/DDBJ databases">
        <title>Genome analysis of coral dinoflagellate symbionts highlights evolutionary adaptations to a symbiotic lifestyle.</title>
        <authorList>
            <person name="Aranda M."/>
            <person name="Li Y."/>
            <person name="Liew Y.J."/>
            <person name="Baumgarten S."/>
            <person name="Simakov O."/>
            <person name="Wilson M."/>
            <person name="Piel J."/>
            <person name="Ashoor H."/>
            <person name="Bougouffa S."/>
            <person name="Bajic V.B."/>
            <person name="Ryu T."/>
            <person name="Ravasi T."/>
            <person name="Bayer T."/>
            <person name="Micklem G."/>
            <person name="Kim H."/>
            <person name="Bhak J."/>
            <person name="Lajeunesse T.C."/>
            <person name="Voolstra C.R."/>
        </authorList>
    </citation>
    <scope>NUCLEOTIDE SEQUENCE [LARGE SCALE GENOMIC DNA]</scope>
    <source>
        <strain evidence="2 3">CCMP2467</strain>
    </source>
</reference>
<comment type="caution">
    <text evidence="2">The sequence shown here is derived from an EMBL/GenBank/DDBJ whole genome shotgun (WGS) entry which is preliminary data.</text>
</comment>
<feature type="transmembrane region" description="Helical" evidence="1">
    <location>
        <begin position="110"/>
        <end position="130"/>
    </location>
</feature>
<name>A0A1Q9F7I8_SYMMI</name>
<dbReference type="EMBL" id="LSRX01000002">
    <property type="protein sequence ID" value="OLQ15569.1"/>
    <property type="molecule type" value="Genomic_DNA"/>
</dbReference>
<evidence type="ECO:0000313" key="2">
    <source>
        <dbReference type="EMBL" id="OLQ15569.1"/>
    </source>
</evidence>
<dbReference type="Proteomes" id="UP000186817">
    <property type="component" value="Unassembled WGS sequence"/>
</dbReference>
<evidence type="ECO:0000313" key="3">
    <source>
        <dbReference type="Proteomes" id="UP000186817"/>
    </source>
</evidence>
<keyword evidence="1" id="KW-1133">Transmembrane helix</keyword>
<protein>
    <submittedName>
        <fullName evidence="2">Uncharacterized protein</fullName>
    </submittedName>
</protein>
<keyword evidence="1" id="KW-0812">Transmembrane</keyword>